<dbReference type="Proteomes" id="UP000650533">
    <property type="component" value="Chromosome 1"/>
</dbReference>
<gene>
    <name evidence="5" type="ORF">RhiXN_03662</name>
</gene>
<evidence type="ECO:0000313" key="6">
    <source>
        <dbReference type="Proteomes" id="UP000650533"/>
    </source>
</evidence>
<keyword evidence="1 2" id="KW-0728">SH3 domain</keyword>
<dbReference type="Gene3D" id="2.30.30.40">
    <property type="entry name" value="SH3 Domains"/>
    <property type="match status" value="1"/>
</dbReference>
<feature type="compositionally biased region" description="Polar residues" evidence="3">
    <location>
        <begin position="96"/>
        <end position="108"/>
    </location>
</feature>
<evidence type="ECO:0000256" key="3">
    <source>
        <dbReference type="SAM" id="MobiDB-lite"/>
    </source>
</evidence>
<dbReference type="GeneID" id="67025942"/>
<dbReference type="InterPro" id="IPR036028">
    <property type="entry name" value="SH3-like_dom_sf"/>
</dbReference>
<evidence type="ECO:0000259" key="4">
    <source>
        <dbReference type="PROSITE" id="PS50002"/>
    </source>
</evidence>
<dbReference type="InterPro" id="IPR001452">
    <property type="entry name" value="SH3_domain"/>
</dbReference>
<accession>A0A8H8NKY4</accession>
<protein>
    <submittedName>
        <fullName evidence="5">SH3 domain-containing protein</fullName>
    </submittedName>
</protein>
<organism evidence="5 6">
    <name type="scientific">Rhizoctonia solani</name>
    <dbReference type="NCBI Taxonomy" id="456999"/>
    <lineage>
        <taxon>Eukaryota</taxon>
        <taxon>Fungi</taxon>
        <taxon>Dikarya</taxon>
        <taxon>Basidiomycota</taxon>
        <taxon>Agaricomycotina</taxon>
        <taxon>Agaricomycetes</taxon>
        <taxon>Cantharellales</taxon>
        <taxon>Ceratobasidiaceae</taxon>
        <taxon>Rhizoctonia</taxon>
    </lineage>
</organism>
<evidence type="ECO:0000256" key="1">
    <source>
        <dbReference type="ARBA" id="ARBA00022443"/>
    </source>
</evidence>
<dbReference type="AlphaFoldDB" id="A0A8H8NKY4"/>
<evidence type="ECO:0000313" key="5">
    <source>
        <dbReference type="EMBL" id="QRW15661.1"/>
    </source>
</evidence>
<feature type="region of interest" description="Disordered" evidence="3">
    <location>
        <begin position="76"/>
        <end position="146"/>
    </location>
</feature>
<feature type="region of interest" description="Disordered" evidence="3">
    <location>
        <begin position="1"/>
        <end position="51"/>
    </location>
</feature>
<dbReference type="RefSeq" id="XP_043175898.1">
    <property type="nucleotide sequence ID" value="XM_043323479.1"/>
</dbReference>
<dbReference type="KEGG" id="rsx:RhiXN_03662"/>
<name>A0A8H8NKY4_9AGAM</name>
<feature type="domain" description="SH3" evidence="4">
    <location>
        <begin position="243"/>
        <end position="304"/>
    </location>
</feature>
<feature type="compositionally biased region" description="Pro residues" evidence="3">
    <location>
        <begin position="26"/>
        <end position="43"/>
    </location>
</feature>
<dbReference type="SMART" id="SM00326">
    <property type="entry name" value="SH3"/>
    <property type="match status" value="1"/>
</dbReference>
<dbReference type="SUPFAM" id="SSF50044">
    <property type="entry name" value="SH3-domain"/>
    <property type="match status" value="1"/>
</dbReference>
<dbReference type="EMBL" id="CP059658">
    <property type="protein sequence ID" value="QRW15661.1"/>
    <property type="molecule type" value="Genomic_DNA"/>
</dbReference>
<dbReference type="PROSITE" id="PS50002">
    <property type="entry name" value="SH3"/>
    <property type="match status" value="1"/>
</dbReference>
<feature type="region of interest" description="Disordered" evidence="3">
    <location>
        <begin position="305"/>
        <end position="328"/>
    </location>
</feature>
<reference evidence="5" key="1">
    <citation type="submission" date="2020-05" db="EMBL/GenBank/DDBJ databases">
        <title>Evolutionary and genomic comparisons of hybrid uninucleate and nonhybrid Rhizoctonia fungi.</title>
        <authorList>
            <person name="Li C."/>
            <person name="Chen X."/>
        </authorList>
    </citation>
    <scope>NUCLEOTIDE SEQUENCE</scope>
    <source>
        <strain evidence="5">AG-1 IA</strain>
    </source>
</reference>
<sequence>MANYKEVTVDQLPSEPANSLLLQPQPTSPFPSPSSSFVPPPAQEPHEFANKVRENNHFLIYSKFIIDPSDTTRIAAAKQPRSAVHSRRNSSEDRQLLSSPSHDSNSQPLAPDQALPTPSLKRFSVESNNSLSSSRPAPASPALSRHSSLLHAGSAKRLSTLSIVSTSTPPPITGVANRRMSIKIRDFAFLPADERHFGRSSRNRDSVASSTGSEVFYGSLGPGSPSSSSSGCQSPGEEEEPIFVPGIYRALYPFEPEGTAEMALVEDQRIHVLGRGGGVGWVVVLKPDGEHALVPEGYLELVKADLEEDDDDESVGTTEPPQTPRALP</sequence>
<evidence type="ECO:0000256" key="2">
    <source>
        <dbReference type="PROSITE-ProRule" id="PRU00192"/>
    </source>
</evidence>
<proteinExistence type="predicted"/>
<feature type="compositionally biased region" description="Low complexity" evidence="3">
    <location>
        <begin position="127"/>
        <end position="146"/>
    </location>
</feature>
<feature type="region of interest" description="Disordered" evidence="3">
    <location>
        <begin position="198"/>
        <end position="239"/>
    </location>
</feature>
<feature type="compositionally biased region" description="Low complexity" evidence="3">
    <location>
        <begin position="218"/>
        <end position="235"/>
    </location>
</feature>